<dbReference type="SUPFAM" id="SSF56935">
    <property type="entry name" value="Porins"/>
    <property type="match status" value="1"/>
</dbReference>
<keyword evidence="2" id="KW-1185">Reference proteome</keyword>
<dbReference type="EMBL" id="BJNP01000026">
    <property type="protein sequence ID" value="GEC72793.1"/>
    <property type="molecule type" value="Genomic_DNA"/>
</dbReference>
<evidence type="ECO:0000313" key="1">
    <source>
        <dbReference type="EMBL" id="GEC72793.1"/>
    </source>
</evidence>
<dbReference type="Proteomes" id="UP000316775">
    <property type="component" value="Unassembled WGS sequence"/>
</dbReference>
<evidence type="ECO:0008006" key="3">
    <source>
        <dbReference type="Google" id="ProtNLM"/>
    </source>
</evidence>
<accession>A0A4Y4B2A1</accession>
<gene>
    <name evidence="1" type="ORF">FFL01_23320</name>
</gene>
<reference evidence="1 2" key="1">
    <citation type="submission" date="2019-06" db="EMBL/GenBank/DDBJ databases">
        <title>Whole genome shotgun sequence of Flavobacterium flevense NBRC 14960.</title>
        <authorList>
            <person name="Hosoyama A."/>
            <person name="Uohara A."/>
            <person name="Ohji S."/>
            <person name="Ichikawa N."/>
        </authorList>
    </citation>
    <scope>NUCLEOTIDE SEQUENCE [LARGE SCALE GENOMIC DNA]</scope>
    <source>
        <strain evidence="1 2">NBRC 14960</strain>
    </source>
</reference>
<sequence length="189" mass="21098">MLNTLALMIKKHALAVSNLFLTVLIVFFSTQLSAQNQRSNFKSSNDFWQKVQFGGGLGLSFGNRYTDISVSPSAIYNVNEYFAVGLGAQYTYVKQKDVYNSNLYGGSLITLFNPIPEIQLSAELEQLRVNVKGIGSNDGFSNNFWNTGLFLGAGYRNGNVTIGARYNVLHDDNKSAYSDAFMPFVRFYF</sequence>
<dbReference type="AlphaFoldDB" id="A0A4Y4B2A1"/>
<proteinExistence type="predicted"/>
<evidence type="ECO:0000313" key="2">
    <source>
        <dbReference type="Proteomes" id="UP000316775"/>
    </source>
</evidence>
<protein>
    <recommendedName>
        <fullName evidence="3">Alpha-ketoglutarate decarboxylase</fullName>
    </recommendedName>
</protein>
<comment type="caution">
    <text evidence="1">The sequence shown here is derived from an EMBL/GenBank/DDBJ whole genome shotgun (WGS) entry which is preliminary data.</text>
</comment>
<dbReference type="STRING" id="983.SAMN05443543_10441"/>
<organism evidence="1 2">
    <name type="scientific">Flavobacterium flevense</name>
    <dbReference type="NCBI Taxonomy" id="983"/>
    <lineage>
        <taxon>Bacteria</taxon>
        <taxon>Pseudomonadati</taxon>
        <taxon>Bacteroidota</taxon>
        <taxon>Flavobacteriia</taxon>
        <taxon>Flavobacteriales</taxon>
        <taxon>Flavobacteriaceae</taxon>
        <taxon>Flavobacterium</taxon>
    </lineage>
</organism>
<name>A0A4Y4B2A1_9FLAO</name>
<dbReference type="Gene3D" id="2.40.160.60">
    <property type="entry name" value="Outer membrane protein transport protein (OMPP1/FadL/TodX)"/>
    <property type="match status" value="1"/>
</dbReference>